<organism evidence="16 18">
    <name type="scientific">Biomphalaria glabrata</name>
    <name type="common">Bloodfluke planorb</name>
    <name type="synonym">Freshwater snail</name>
    <dbReference type="NCBI Taxonomy" id="6526"/>
    <lineage>
        <taxon>Eukaryota</taxon>
        <taxon>Metazoa</taxon>
        <taxon>Spiralia</taxon>
        <taxon>Lophotrochozoa</taxon>
        <taxon>Mollusca</taxon>
        <taxon>Gastropoda</taxon>
        <taxon>Heterobranchia</taxon>
        <taxon>Euthyneura</taxon>
        <taxon>Panpulmonata</taxon>
        <taxon>Hygrophila</taxon>
        <taxon>Lymnaeoidea</taxon>
        <taxon>Planorbidae</taxon>
        <taxon>Biomphalaria</taxon>
    </lineage>
</organism>
<dbReference type="GeneID" id="106074354"/>
<dbReference type="InterPro" id="IPR017441">
    <property type="entry name" value="Protein_kinase_ATP_BS"/>
</dbReference>
<feature type="region of interest" description="Disordered" evidence="14">
    <location>
        <begin position="292"/>
        <end position="318"/>
    </location>
</feature>
<feature type="binding site" evidence="12">
    <location>
        <position position="30"/>
    </location>
    <ligand>
        <name>ATP</name>
        <dbReference type="ChEBI" id="CHEBI:30616"/>
    </ligand>
</feature>
<dbReference type="GO" id="GO:0004674">
    <property type="term" value="F:protein serine/threonine kinase activity"/>
    <property type="evidence" value="ECO:0007669"/>
    <property type="project" value="UniProtKB-KW"/>
</dbReference>
<name>A0A9W3A388_BIOGL</name>
<dbReference type="InterPro" id="IPR000719">
    <property type="entry name" value="Prot_kinase_dom"/>
</dbReference>
<keyword evidence="4" id="KW-0808">Transferase</keyword>
<keyword evidence="7 12" id="KW-0067">ATP-binding</keyword>
<comment type="catalytic activity">
    <reaction evidence="8">
        <text>L-threonyl-[protein] + ATP = O-phospho-L-threonyl-[protein] + ADP + H(+)</text>
        <dbReference type="Rhea" id="RHEA:46608"/>
        <dbReference type="Rhea" id="RHEA-COMP:11060"/>
        <dbReference type="Rhea" id="RHEA-COMP:11605"/>
        <dbReference type="ChEBI" id="CHEBI:15378"/>
        <dbReference type="ChEBI" id="CHEBI:30013"/>
        <dbReference type="ChEBI" id="CHEBI:30616"/>
        <dbReference type="ChEBI" id="CHEBI:61977"/>
        <dbReference type="ChEBI" id="CHEBI:456216"/>
        <dbReference type="EC" id="2.7.11.1"/>
    </reaction>
</comment>
<dbReference type="Gene3D" id="1.10.510.10">
    <property type="entry name" value="Transferase(Phosphotransferase) domain 1"/>
    <property type="match status" value="1"/>
</dbReference>
<dbReference type="RefSeq" id="XP_055881721.1">
    <property type="nucleotide sequence ID" value="XM_056025746.1"/>
</dbReference>
<comment type="catalytic activity">
    <reaction evidence="9">
        <text>L-seryl-[protein] + ATP = O-phospho-L-seryl-[protein] + ADP + H(+)</text>
        <dbReference type="Rhea" id="RHEA:17989"/>
        <dbReference type="Rhea" id="RHEA-COMP:9863"/>
        <dbReference type="Rhea" id="RHEA-COMP:11604"/>
        <dbReference type="ChEBI" id="CHEBI:15378"/>
        <dbReference type="ChEBI" id="CHEBI:29999"/>
        <dbReference type="ChEBI" id="CHEBI:30616"/>
        <dbReference type="ChEBI" id="CHEBI:83421"/>
        <dbReference type="ChEBI" id="CHEBI:456216"/>
        <dbReference type="EC" id="2.7.11.1"/>
    </reaction>
</comment>
<keyword evidence="16" id="KW-1185">Reference proteome</keyword>
<accession>A0A9W3A388</accession>
<evidence type="ECO:0000256" key="11">
    <source>
        <dbReference type="PIRSR" id="PIRSR000615-3"/>
    </source>
</evidence>
<dbReference type="OMA" id="FEMCTLK"/>
<feature type="binding site" evidence="11">
    <location>
        <position position="132"/>
    </location>
    <ligand>
        <name>Mg(2+)</name>
        <dbReference type="ChEBI" id="CHEBI:18420"/>
    </ligand>
</feature>
<evidence type="ECO:0000313" key="18">
    <source>
        <dbReference type="RefSeq" id="XP_055881722.1"/>
    </source>
</evidence>
<dbReference type="RefSeq" id="XP_055881722.1">
    <property type="nucleotide sequence ID" value="XM_056025747.1"/>
</dbReference>
<dbReference type="PROSITE" id="PS00107">
    <property type="entry name" value="PROTEIN_KINASE_ATP"/>
    <property type="match status" value="1"/>
</dbReference>
<dbReference type="InterPro" id="IPR008271">
    <property type="entry name" value="Ser/Thr_kinase_AS"/>
</dbReference>
<keyword evidence="11" id="KW-0479">Metal-binding</keyword>
<feature type="active site" description="Proton acceptor" evidence="10">
    <location>
        <position position="127"/>
    </location>
</feature>
<evidence type="ECO:0000256" key="14">
    <source>
        <dbReference type="SAM" id="MobiDB-lite"/>
    </source>
</evidence>
<evidence type="ECO:0000256" key="5">
    <source>
        <dbReference type="ARBA" id="ARBA00022741"/>
    </source>
</evidence>
<evidence type="ECO:0000256" key="7">
    <source>
        <dbReference type="ARBA" id="ARBA00022840"/>
    </source>
</evidence>
<evidence type="ECO:0000256" key="2">
    <source>
        <dbReference type="ARBA" id="ARBA00012513"/>
    </source>
</evidence>
<feature type="binding site" evidence="11">
    <location>
        <position position="145"/>
    </location>
    <ligand>
        <name>Mg(2+)</name>
        <dbReference type="ChEBI" id="CHEBI:18420"/>
    </ligand>
</feature>
<keyword evidence="11" id="KW-0460">Magnesium</keyword>
<dbReference type="PIRSF" id="PIRSF000615">
    <property type="entry name" value="TyrPK_CSF1-R"/>
    <property type="match status" value="1"/>
</dbReference>
<dbReference type="PANTHER" id="PTHR44899:SF3">
    <property type="entry name" value="SERINE_THREONINE-PROTEIN KINASE NEK1"/>
    <property type="match status" value="1"/>
</dbReference>
<evidence type="ECO:0000256" key="3">
    <source>
        <dbReference type="ARBA" id="ARBA00022527"/>
    </source>
</evidence>
<keyword evidence="5 12" id="KW-0547">Nucleotide-binding</keyword>
<dbReference type="AlphaFoldDB" id="A0A9W3A388"/>
<feature type="domain" description="Protein kinase" evidence="15">
    <location>
        <begin position="2"/>
        <end position="264"/>
    </location>
</feature>
<evidence type="ECO:0000256" key="8">
    <source>
        <dbReference type="ARBA" id="ARBA00047899"/>
    </source>
</evidence>
<proteinExistence type="inferred from homology"/>
<comment type="similarity">
    <text evidence="1">Belongs to the protein kinase superfamily. NEK Ser/Thr protein kinase family. NIMA subfamily.</text>
</comment>
<dbReference type="Pfam" id="PF00069">
    <property type="entry name" value="Pkinase"/>
    <property type="match status" value="1"/>
</dbReference>
<evidence type="ECO:0000256" key="6">
    <source>
        <dbReference type="ARBA" id="ARBA00022777"/>
    </source>
</evidence>
<dbReference type="EC" id="2.7.11.1" evidence="2"/>
<keyword evidence="6" id="KW-0418">Kinase</keyword>
<dbReference type="PROSITE" id="PS00108">
    <property type="entry name" value="PROTEIN_KINASE_ST"/>
    <property type="match status" value="1"/>
</dbReference>
<dbReference type="GO" id="GO:0046872">
    <property type="term" value="F:metal ion binding"/>
    <property type="evidence" value="ECO:0007669"/>
    <property type="project" value="UniProtKB-KW"/>
</dbReference>
<dbReference type="PROSITE" id="PS50011">
    <property type="entry name" value="PROTEIN_KINASE_DOM"/>
    <property type="match status" value="1"/>
</dbReference>
<evidence type="ECO:0000256" key="9">
    <source>
        <dbReference type="ARBA" id="ARBA00048679"/>
    </source>
</evidence>
<evidence type="ECO:0000256" key="12">
    <source>
        <dbReference type="PROSITE-ProRule" id="PRU10141"/>
    </source>
</evidence>
<keyword evidence="3 13" id="KW-0723">Serine/threonine-protein kinase</keyword>
<dbReference type="PANTHER" id="PTHR44899">
    <property type="entry name" value="CAMK FAMILY PROTEIN KINASE"/>
    <property type="match status" value="1"/>
</dbReference>
<evidence type="ECO:0000256" key="10">
    <source>
        <dbReference type="PIRSR" id="PIRSR000615-1"/>
    </source>
</evidence>
<sequence>MYTIVQKLGQGAFGQVYHLNVIDGNEFALKVVSTHKLVELEDRKLDSEAKLMTKLCHPHLVQCCAYFMDSQSLYLVTEFCNHGNLREYLSNLQTKAQHVPEETVLKWLGQMADALRYLHDSRIIHRDIKPDNIFLHSSQHIKIGDLGIARELDSTNQKLDTLIGTYLYMSPELLSGESYTTKTDIWSLGCCIHEVMTLSPTFKAESIAEVVNKVTRGKIGPMPNIYQQVLRQLVQTILTVKPKSRPDATDILFYVCQIQGKPYCSGPHKPLEKVHFDTKSLSKALKDFEEQLSGVMRPLPKPRKKKSRFSSSKLDKEKIKQINEPDNEKVDVLQSANRVMETPVHESHQIKTLEDDSDFYQMLQSTKSDSDSIVTLYTRSQKVTFTKYKDTSRS</sequence>
<reference evidence="17 18" key="1">
    <citation type="submission" date="2025-04" db="UniProtKB">
        <authorList>
            <consortium name="RefSeq"/>
        </authorList>
    </citation>
    <scope>IDENTIFICATION</scope>
</reference>
<evidence type="ECO:0000259" key="15">
    <source>
        <dbReference type="PROSITE" id="PS50011"/>
    </source>
</evidence>
<dbReference type="OrthoDB" id="248923at2759"/>
<dbReference type="InterPro" id="IPR051131">
    <property type="entry name" value="NEK_Ser/Thr_kinase_NIMA"/>
</dbReference>
<dbReference type="Proteomes" id="UP001165740">
    <property type="component" value="Chromosome 4"/>
</dbReference>
<evidence type="ECO:0000256" key="13">
    <source>
        <dbReference type="RuleBase" id="RU000304"/>
    </source>
</evidence>
<evidence type="ECO:0000313" key="16">
    <source>
        <dbReference type="Proteomes" id="UP001165740"/>
    </source>
</evidence>
<dbReference type="SMART" id="SM00220">
    <property type="entry name" value="S_TKc"/>
    <property type="match status" value="1"/>
</dbReference>
<protein>
    <recommendedName>
        <fullName evidence="2">non-specific serine/threonine protein kinase</fullName>
        <ecNumber evidence="2">2.7.11.1</ecNumber>
    </recommendedName>
</protein>
<gene>
    <name evidence="17 18" type="primary">LOC106074354</name>
</gene>
<evidence type="ECO:0000313" key="17">
    <source>
        <dbReference type="RefSeq" id="XP_055881721.1"/>
    </source>
</evidence>
<dbReference type="GO" id="GO:0005524">
    <property type="term" value="F:ATP binding"/>
    <property type="evidence" value="ECO:0007669"/>
    <property type="project" value="UniProtKB-UniRule"/>
</dbReference>
<dbReference type="SUPFAM" id="SSF56112">
    <property type="entry name" value="Protein kinase-like (PK-like)"/>
    <property type="match status" value="1"/>
</dbReference>
<dbReference type="InterPro" id="IPR011009">
    <property type="entry name" value="Kinase-like_dom_sf"/>
</dbReference>
<evidence type="ECO:0000256" key="4">
    <source>
        <dbReference type="ARBA" id="ARBA00022679"/>
    </source>
</evidence>
<evidence type="ECO:0000256" key="1">
    <source>
        <dbReference type="ARBA" id="ARBA00010886"/>
    </source>
</evidence>